<protein>
    <submittedName>
        <fullName evidence="1">(apollo) hypothetical protein</fullName>
    </submittedName>
</protein>
<dbReference type="PANTHER" id="PTHR46704:SF9">
    <property type="entry name" value="BHLH DOMAIN-CONTAINING PROTEIN"/>
    <property type="match status" value="1"/>
</dbReference>
<evidence type="ECO:0000313" key="1">
    <source>
        <dbReference type="EMBL" id="CAG5053206.1"/>
    </source>
</evidence>
<gene>
    <name evidence="1" type="ORF">PAPOLLO_LOCUS25588</name>
</gene>
<comment type="caution">
    <text evidence="1">The sequence shown here is derived from an EMBL/GenBank/DDBJ whole genome shotgun (WGS) entry which is preliminary data.</text>
</comment>
<dbReference type="AlphaFoldDB" id="A0A8S3Y4E4"/>
<evidence type="ECO:0000313" key="2">
    <source>
        <dbReference type="Proteomes" id="UP000691718"/>
    </source>
</evidence>
<name>A0A8S3Y4E4_PARAO</name>
<dbReference type="EMBL" id="CAJQZP010001539">
    <property type="protein sequence ID" value="CAG5053206.1"/>
    <property type="molecule type" value="Genomic_DNA"/>
</dbReference>
<dbReference type="Proteomes" id="UP000691718">
    <property type="component" value="Unassembled WGS sequence"/>
</dbReference>
<keyword evidence="2" id="KW-1185">Reference proteome</keyword>
<dbReference type="PANTHER" id="PTHR46704">
    <property type="entry name" value="CXC DOMAIN-CONTAINING PROTEIN-RELATED"/>
    <property type="match status" value="1"/>
</dbReference>
<reference evidence="1" key="1">
    <citation type="submission" date="2021-04" db="EMBL/GenBank/DDBJ databases">
        <authorList>
            <person name="Tunstrom K."/>
        </authorList>
    </citation>
    <scope>NUCLEOTIDE SEQUENCE</scope>
</reference>
<proteinExistence type="predicted"/>
<sequence>MAKEIAEKCQQPEIIVTDLAIAKMAMQIQEQEKPLYNKILRTAANFARSPVDLTLEQTINADASNQLADNLAADSISARQRWALSHSMRTKILTSIKQNIGLTKKDDTSHSLQQSKIKKDKKNLNSIIEAIKCTMNPFDDTIDKDTLFNISTGKAASKEVAVQFPAERENSRLSTKIKFYLRMLFNSCKIR</sequence>
<accession>A0A8S3Y4E4</accession>
<organism evidence="1 2">
    <name type="scientific">Parnassius apollo</name>
    <name type="common">Apollo butterfly</name>
    <name type="synonym">Papilio apollo</name>
    <dbReference type="NCBI Taxonomy" id="110799"/>
    <lineage>
        <taxon>Eukaryota</taxon>
        <taxon>Metazoa</taxon>
        <taxon>Ecdysozoa</taxon>
        <taxon>Arthropoda</taxon>
        <taxon>Hexapoda</taxon>
        <taxon>Insecta</taxon>
        <taxon>Pterygota</taxon>
        <taxon>Neoptera</taxon>
        <taxon>Endopterygota</taxon>
        <taxon>Lepidoptera</taxon>
        <taxon>Glossata</taxon>
        <taxon>Ditrysia</taxon>
        <taxon>Papilionoidea</taxon>
        <taxon>Papilionidae</taxon>
        <taxon>Parnassiinae</taxon>
        <taxon>Parnassini</taxon>
        <taxon>Parnassius</taxon>
        <taxon>Parnassius</taxon>
    </lineage>
</organism>
<dbReference type="OrthoDB" id="8060926at2759"/>